<comment type="caution">
    <text evidence="2">The sequence shown here is derived from an EMBL/GenBank/DDBJ whole genome shotgun (WGS) entry which is preliminary data.</text>
</comment>
<dbReference type="PANTHER" id="PTHR43283">
    <property type="entry name" value="BETA-LACTAMASE-RELATED"/>
    <property type="match status" value="1"/>
</dbReference>
<dbReference type="SUPFAM" id="SSF56601">
    <property type="entry name" value="beta-lactamase/transpeptidase-like"/>
    <property type="match status" value="1"/>
</dbReference>
<reference evidence="2" key="1">
    <citation type="submission" date="2021-10" db="EMBL/GenBank/DDBJ databases">
        <title>Anaerobic single-cell dispensing facilitates the cultivation of human gut bacteria.</title>
        <authorList>
            <person name="Afrizal A."/>
        </authorList>
    </citation>
    <scope>NUCLEOTIDE SEQUENCE</scope>
    <source>
        <strain evidence="2">CLA-AA-H215</strain>
    </source>
</reference>
<evidence type="ECO:0000259" key="1">
    <source>
        <dbReference type="Pfam" id="PF00144"/>
    </source>
</evidence>
<dbReference type="PANTHER" id="PTHR43283:SF7">
    <property type="entry name" value="BETA-LACTAMASE-RELATED DOMAIN-CONTAINING PROTEIN"/>
    <property type="match status" value="1"/>
</dbReference>
<dbReference type="AlphaFoldDB" id="A0AAE3JDS2"/>
<dbReference type="EMBL" id="JAJEQR010000009">
    <property type="protein sequence ID" value="MCC2230199.1"/>
    <property type="molecule type" value="Genomic_DNA"/>
</dbReference>
<accession>A0AAE3JDS2</accession>
<keyword evidence="3" id="KW-1185">Reference proteome</keyword>
<name>A0AAE3JDS2_9FIRM</name>
<evidence type="ECO:0000313" key="2">
    <source>
        <dbReference type="EMBL" id="MCC2230199.1"/>
    </source>
</evidence>
<dbReference type="InterPro" id="IPR050789">
    <property type="entry name" value="Diverse_Enzym_Activities"/>
</dbReference>
<protein>
    <submittedName>
        <fullName evidence="2">Beta-lactamase family protein</fullName>
    </submittedName>
</protein>
<dbReference type="InterPro" id="IPR012338">
    <property type="entry name" value="Beta-lactam/transpept-like"/>
</dbReference>
<dbReference type="Pfam" id="PF00144">
    <property type="entry name" value="Beta-lactamase"/>
    <property type="match status" value="1"/>
</dbReference>
<dbReference type="RefSeq" id="WP_308452908.1">
    <property type="nucleotide sequence ID" value="NZ_JAJEQR010000009.1"/>
</dbReference>
<dbReference type="InterPro" id="IPR001466">
    <property type="entry name" value="Beta-lactam-related"/>
</dbReference>
<dbReference type="Gene3D" id="3.40.710.10">
    <property type="entry name" value="DD-peptidase/beta-lactamase superfamily"/>
    <property type="match status" value="1"/>
</dbReference>
<feature type="domain" description="Beta-lactamase-related" evidence="1">
    <location>
        <begin position="55"/>
        <end position="305"/>
    </location>
</feature>
<organism evidence="2 3">
    <name type="scientific">Hominifimenecus microfluidus</name>
    <dbReference type="NCBI Taxonomy" id="2885348"/>
    <lineage>
        <taxon>Bacteria</taxon>
        <taxon>Bacillati</taxon>
        <taxon>Bacillota</taxon>
        <taxon>Clostridia</taxon>
        <taxon>Lachnospirales</taxon>
        <taxon>Lachnospiraceae</taxon>
        <taxon>Hominifimenecus</taxon>
    </lineage>
</organism>
<proteinExistence type="predicted"/>
<gene>
    <name evidence="2" type="ORF">LKD81_04175</name>
</gene>
<evidence type="ECO:0000313" key="3">
    <source>
        <dbReference type="Proteomes" id="UP001198182"/>
    </source>
</evidence>
<dbReference type="Proteomes" id="UP001198182">
    <property type="component" value="Unassembled WGS sequence"/>
</dbReference>
<sequence length="530" mass="60572">MQYVPYQNGVFRKALPDTQGVPSGAILHFLRTMETHQVDIQSLYIFCNGYELVGANRKPYTADTPRRIYSAAKALTGLAVLFAVQEGLLSLDTRIAELFPEQVPEVDSEVQKRRIEMLTIRHLMTMTTGHDRDTFRPILNGTRSVEAFLQEPLDFEPGTHFLYNNGVPHILGMAVERTAGMNYIEYLRPRLLEPLKIFCTVEKTEKGELEGSRTVCTAEGFAKLTLFYLQEGMWNGQQLLDPALVRAAGSYQVPSGRCSSISFMHEDQFAGYGYQVWRNTREGYRLDGGRSQFGFIFPEKSLAIVCNAIEEDSGLIPRILWETMYPAIAEADAEAASCEGYQALNEYLQAWSCSPHLAGHPYQRDDYYDCQYTLEENPYGIKALSLHWENEKNEMQKTNEANENLPEITLTAENGTACTVRCGLRGEWEENEAFPPMPRENDRLNQIFGITKPVYRVSGGWASDFCFVFQVRASDWMDYHTFYCRFNGDRLSLSIESNMEKLSHIRKRIPMKPREYTDRPIEGIRSLQNV</sequence>